<evidence type="ECO:0000313" key="2">
    <source>
        <dbReference type="EMBL" id="CAH1431194.1"/>
    </source>
</evidence>
<evidence type="ECO:0000313" key="3">
    <source>
        <dbReference type="Proteomes" id="UP001157418"/>
    </source>
</evidence>
<feature type="compositionally biased region" description="Basic residues" evidence="1">
    <location>
        <begin position="89"/>
        <end position="100"/>
    </location>
</feature>
<name>A0AAU9N4A4_9ASTR</name>
<dbReference type="EMBL" id="CAKMRJ010003334">
    <property type="protein sequence ID" value="CAH1431194.1"/>
    <property type="molecule type" value="Genomic_DNA"/>
</dbReference>
<feature type="region of interest" description="Disordered" evidence="1">
    <location>
        <begin position="86"/>
        <end position="112"/>
    </location>
</feature>
<proteinExistence type="predicted"/>
<comment type="caution">
    <text evidence="2">The sequence shown here is derived from an EMBL/GenBank/DDBJ whole genome shotgun (WGS) entry which is preliminary data.</text>
</comment>
<evidence type="ECO:0000256" key="1">
    <source>
        <dbReference type="SAM" id="MobiDB-lite"/>
    </source>
</evidence>
<organism evidence="2 3">
    <name type="scientific">Lactuca virosa</name>
    <dbReference type="NCBI Taxonomy" id="75947"/>
    <lineage>
        <taxon>Eukaryota</taxon>
        <taxon>Viridiplantae</taxon>
        <taxon>Streptophyta</taxon>
        <taxon>Embryophyta</taxon>
        <taxon>Tracheophyta</taxon>
        <taxon>Spermatophyta</taxon>
        <taxon>Magnoliopsida</taxon>
        <taxon>eudicotyledons</taxon>
        <taxon>Gunneridae</taxon>
        <taxon>Pentapetalae</taxon>
        <taxon>asterids</taxon>
        <taxon>campanulids</taxon>
        <taxon>Asterales</taxon>
        <taxon>Asteraceae</taxon>
        <taxon>Cichorioideae</taxon>
        <taxon>Cichorieae</taxon>
        <taxon>Lactucinae</taxon>
        <taxon>Lactuca</taxon>
    </lineage>
</organism>
<gene>
    <name evidence="2" type="ORF">LVIROSA_LOCUS17921</name>
</gene>
<sequence>MIYHPDFFPPPPHLIYLSNTLRLSLNPPPTASNPPSLSKIRSAFQTSFHHHVVDCDGGRRKKRCKRTYWLVQIFTAQSFDVRLGMRKSSSGRHNQKKKMTNRLGEIDRINRW</sequence>
<dbReference type="Proteomes" id="UP001157418">
    <property type="component" value="Unassembled WGS sequence"/>
</dbReference>
<dbReference type="AlphaFoldDB" id="A0AAU9N4A4"/>
<protein>
    <submittedName>
        <fullName evidence="2">Uncharacterized protein</fullName>
    </submittedName>
</protein>
<reference evidence="2 3" key="1">
    <citation type="submission" date="2022-01" db="EMBL/GenBank/DDBJ databases">
        <authorList>
            <person name="Xiong W."/>
            <person name="Schranz E."/>
        </authorList>
    </citation>
    <scope>NUCLEOTIDE SEQUENCE [LARGE SCALE GENOMIC DNA]</scope>
</reference>
<accession>A0AAU9N4A4</accession>
<keyword evidence="3" id="KW-1185">Reference proteome</keyword>